<name>A0AA46WS70_RHORH</name>
<dbReference type="NCBIfam" id="TIGR01764">
    <property type="entry name" value="excise"/>
    <property type="match status" value="1"/>
</dbReference>
<dbReference type="GO" id="GO:0003677">
    <property type="term" value="F:DNA binding"/>
    <property type="evidence" value="ECO:0007669"/>
    <property type="project" value="InterPro"/>
</dbReference>
<accession>A0AA46WS70</accession>
<dbReference type="Proteomes" id="UP001162740">
    <property type="component" value="Chromosome"/>
</dbReference>
<proteinExistence type="predicted"/>
<dbReference type="EMBL" id="CP083974">
    <property type="protein sequence ID" value="UZF43185.1"/>
    <property type="molecule type" value="Genomic_DNA"/>
</dbReference>
<dbReference type="AlphaFoldDB" id="A0AA46WS70"/>
<dbReference type="InterPro" id="IPR010093">
    <property type="entry name" value="SinI_DNA-bd"/>
</dbReference>
<protein>
    <submittedName>
        <fullName evidence="2">Helix-turn-helix domain-containing protein</fullName>
    </submittedName>
</protein>
<reference evidence="2 3" key="1">
    <citation type="journal article" date="2021" name="Front. Microbiol.">
        <title>Bacterial Transformation of Aromatic Monomers in Softwood Black Liquor.</title>
        <authorList>
            <person name="Navas L.E."/>
            <person name="Dexter G."/>
            <person name="Liu J."/>
            <person name="Levy-Booth D."/>
            <person name="Cho M."/>
            <person name="Jang S.K."/>
            <person name="Mansfield S.D."/>
            <person name="Renneckar S."/>
            <person name="Mohn W.W."/>
            <person name="Eltis L.D."/>
        </authorList>
    </citation>
    <scope>NUCLEOTIDE SEQUENCE [LARGE SCALE GENOMIC DNA]</scope>
    <source>
        <strain evidence="2 3">GD02</strain>
    </source>
</reference>
<organism evidence="2 3">
    <name type="scientific">Rhodococcus rhodochrous</name>
    <dbReference type="NCBI Taxonomy" id="1829"/>
    <lineage>
        <taxon>Bacteria</taxon>
        <taxon>Bacillati</taxon>
        <taxon>Actinomycetota</taxon>
        <taxon>Actinomycetes</taxon>
        <taxon>Mycobacteriales</taxon>
        <taxon>Nocardiaceae</taxon>
        <taxon>Rhodococcus</taxon>
    </lineage>
</organism>
<dbReference type="Pfam" id="PF12728">
    <property type="entry name" value="HTH_17"/>
    <property type="match status" value="1"/>
</dbReference>
<feature type="domain" description="Helix-turn-helix" evidence="1">
    <location>
        <begin position="31"/>
        <end position="78"/>
    </location>
</feature>
<sequence length="84" mass="8879">MDRVKAGDGVMSAAQKSMTFADVRKSPAAALTLTEVAQVLGVDRRTVARAIQDGTVPAVKFGRRVLIPREAFLAMFSTNTNGAA</sequence>
<dbReference type="SUPFAM" id="SSF46955">
    <property type="entry name" value="Putative DNA-binding domain"/>
    <property type="match status" value="1"/>
</dbReference>
<dbReference type="InterPro" id="IPR009061">
    <property type="entry name" value="DNA-bd_dom_put_sf"/>
</dbReference>
<evidence type="ECO:0000313" key="3">
    <source>
        <dbReference type="Proteomes" id="UP001162740"/>
    </source>
</evidence>
<evidence type="ECO:0000313" key="2">
    <source>
        <dbReference type="EMBL" id="UZF43185.1"/>
    </source>
</evidence>
<gene>
    <name evidence="2" type="ORF">KUM34_014825</name>
</gene>
<evidence type="ECO:0000259" key="1">
    <source>
        <dbReference type="Pfam" id="PF12728"/>
    </source>
</evidence>
<dbReference type="InterPro" id="IPR041657">
    <property type="entry name" value="HTH_17"/>
</dbReference>
<dbReference type="RefSeq" id="WP_229582059.1">
    <property type="nucleotide sequence ID" value="NZ_CP083974.1"/>
</dbReference>